<accession>A0A411YK85</accession>
<dbReference type="KEGG" id="erz:ER308_19805"/>
<comment type="similarity">
    <text evidence="1">Belongs to the thymidine/pyrimidine-nucleoside phosphorylase family.</text>
</comment>
<gene>
    <name evidence="7" type="ORF">ER308_19805</name>
</gene>
<dbReference type="InterPro" id="IPR000053">
    <property type="entry name" value="Thymidine/pyrmidine_PPase"/>
</dbReference>
<evidence type="ECO:0000259" key="6">
    <source>
        <dbReference type="SMART" id="SM00941"/>
    </source>
</evidence>
<dbReference type="PANTHER" id="PTHR10515">
    <property type="entry name" value="THYMIDINE PHOSPHORYLASE"/>
    <property type="match status" value="1"/>
</dbReference>
<evidence type="ECO:0000256" key="2">
    <source>
        <dbReference type="ARBA" id="ARBA00011738"/>
    </source>
</evidence>
<reference evidence="7 8" key="1">
    <citation type="submission" date="2019-01" db="EMBL/GenBank/DDBJ databases">
        <title>Egibacter rhizosphaerae EGI 80759T.</title>
        <authorList>
            <person name="Chen D.-D."/>
            <person name="Tian Y."/>
            <person name="Jiao J.-Y."/>
            <person name="Zhang X.-T."/>
            <person name="Zhang Y.-G."/>
            <person name="Zhang Y."/>
            <person name="Xiao M."/>
            <person name="Shu W.-S."/>
            <person name="Li W.-J."/>
        </authorList>
    </citation>
    <scope>NUCLEOTIDE SEQUENCE [LARGE SCALE GENOMIC DNA]</scope>
    <source>
        <strain evidence="7 8">EGI 80759</strain>
    </source>
</reference>
<feature type="domain" description="Pyrimidine nucleoside phosphorylase C-terminal" evidence="6">
    <location>
        <begin position="356"/>
        <end position="430"/>
    </location>
</feature>
<dbReference type="SUPFAM" id="SSF52418">
    <property type="entry name" value="Nucleoside phosphorylase/phosphoribosyltransferase catalytic domain"/>
    <property type="match status" value="1"/>
</dbReference>
<dbReference type="AlphaFoldDB" id="A0A411YK85"/>
<dbReference type="InterPro" id="IPR036320">
    <property type="entry name" value="Glycosyl_Trfase_fam3_N_dom_sf"/>
</dbReference>
<keyword evidence="8" id="KW-1185">Reference proteome</keyword>
<evidence type="ECO:0000313" key="8">
    <source>
        <dbReference type="Proteomes" id="UP000291469"/>
    </source>
</evidence>
<dbReference type="NCBIfam" id="TIGR02644">
    <property type="entry name" value="Y_phosphoryl"/>
    <property type="match status" value="1"/>
</dbReference>
<dbReference type="SUPFAM" id="SSF47648">
    <property type="entry name" value="Nucleoside phosphorylase/phosphoribosyltransferase N-terminal domain"/>
    <property type="match status" value="1"/>
</dbReference>
<dbReference type="NCBIfam" id="NF004490">
    <property type="entry name" value="PRK05820.1"/>
    <property type="match status" value="1"/>
</dbReference>
<dbReference type="Gene3D" id="1.20.970.10">
    <property type="entry name" value="Transferase, Pyrimidine Nucleoside Phosphorylase, Chain C"/>
    <property type="match status" value="1"/>
</dbReference>
<dbReference type="PANTHER" id="PTHR10515:SF0">
    <property type="entry name" value="THYMIDINE PHOSPHORYLASE"/>
    <property type="match status" value="1"/>
</dbReference>
<dbReference type="GO" id="GO:0006213">
    <property type="term" value="P:pyrimidine nucleoside metabolic process"/>
    <property type="evidence" value="ECO:0007669"/>
    <property type="project" value="InterPro"/>
</dbReference>
<dbReference type="EMBL" id="CP036402">
    <property type="protein sequence ID" value="QBI21590.1"/>
    <property type="molecule type" value="Genomic_DNA"/>
</dbReference>
<dbReference type="PIRSF" id="PIRSF000478">
    <property type="entry name" value="TP_PyNP"/>
    <property type="match status" value="1"/>
</dbReference>
<dbReference type="OrthoDB" id="9763887at2"/>
<dbReference type="RefSeq" id="WP_131156582.1">
    <property type="nucleotide sequence ID" value="NZ_CP036402.1"/>
</dbReference>
<evidence type="ECO:0000256" key="5">
    <source>
        <dbReference type="SAM" id="MobiDB-lite"/>
    </source>
</evidence>
<keyword evidence="4 7" id="KW-0808">Transferase</keyword>
<dbReference type="Proteomes" id="UP000291469">
    <property type="component" value="Chromosome"/>
</dbReference>
<organism evidence="7 8">
    <name type="scientific">Egibacter rhizosphaerae</name>
    <dbReference type="NCBI Taxonomy" id="1670831"/>
    <lineage>
        <taxon>Bacteria</taxon>
        <taxon>Bacillati</taxon>
        <taxon>Actinomycetota</taxon>
        <taxon>Nitriliruptoria</taxon>
        <taxon>Egibacterales</taxon>
        <taxon>Egibacteraceae</taxon>
        <taxon>Egibacter</taxon>
    </lineage>
</organism>
<name>A0A411YK85_9ACTN</name>
<evidence type="ECO:0000256" key="4">
    <source>
        <dbReference type="ARBA" id="ARBA00022679"/>
    </source>
</evidence>
<keyword evidence="3 7" id="KW-0328">Glycosyltransferase</keyword>
<dbReference type="SUPFAM" id="SSF54680">
    <property type="entry name" value="Pyrimidine nucleoside phosphorylase C-terminal domain"/>
    <property type="match status" value="1"/>
</dbReference>
<dbReference type="InterPro" id="IPR036566">
    <property type="entry name" value="PYNP-like_C_sf"/>
</dbReference>
<dbReference type="Pfam" id="PF07831">
    <property type="entry name" value="PYNP_C"/>
    <property type="match status" value="1"/>
</dbReference>
<dbReference type="GO" id="GO:0009032">
    <property type="term" value="F:thymidine phosphorylase activity"/>
    <property type="evidence" value="ECO:0007669"/>
    <property type="project" value="UniProtKB-EC"/>
</dbReference>
<dbReference type="InterPro" id="IPR013102">
    <property type="entry name" value="PYNP_C"/>
</dbReference>
<dbReference type="InterPro" id="IPR017872">
    <property type="entry name" value="Pyrmidine_PPase_CS"/>
</dbReference>
<sequence>MSEDTRTPGGVALPSELIGRKRDGGSLTEDELRTLVEGYLEGRVGEGQIGAFLMAGVLRGFSRDEAIALTRIFVESGAMLEQAGLPGPTVDKHSTGGVGDGTTLLVAPTLAACGVTLVKLSGRGLGHTGGTLDKLESIPGFRVDLDGRELYRVASEVGCVVAAQTNELVPADRELYALRDVTGTVESTALIASSVMSKKLAAGSNAIVLDVKAGEGAFMASEEAAAELAELCVEIGEADGRRTVALVTAMDQPLGTGIGNALEVAECVRLLEAEPQGRLAELAAELAATGLALATETDLDAARERVRDAWSSGASRAKLREMIVAQGGDPGAVDNPAATLPQAPVQRPVPADAAGCVRRVAARGVGELAAWLGAGRARKGDPVDPAVGLDLHVAIGDEVEAGQALATVHARDDATADEGARRLGELIEVGAPTEAPPTLLRRVGSV</sequence>
<evidence type="ECO:0000313" key="7">
    <source>
        <dbReference type="EMBL" id="QBI21590.1"/>
    </source>
</evidence>
<feature type="region of interest" description="Disordered" evidence="5">
    <location>
        <begin position="1"/>
        <end position="25"/>
    </location>
</feature>
<dbReference type="FunFam" id="3.40.1030.10:FF:000003">
    <property type="entry name" value="Pyrimidine-nucleoside phosphorylase"/>
    <property type="match status" value="1"/>
</dbReference>
<dbReference type="InterPro" id="IPR017459">
    <property type="entry name" value="Glycosyl_Trfase_fam3_N_dom"/>
</dbReference>
<dbReference type="GO" id="GO:0006206">
    <property type="term" value="P:pyrimidine nucleobase metabolic process"/>
    <property type="evidence" value="ECO:0007669"/>
    <property type="project" value="InterPro"/>
</dbReference>
<protein>
    <submittedName>
        <fullName evidence="7">Thymidine phosphorylase</fullName>
        <ecNumber evidence="7">2.4.2.4</ecNumber>
    </submittedName>
</protein>
<dbReference type="GO" id="GO:0005829">
    <property type="term" value="C:cytosol"/>
    <property type="evidence" value="ECO:0007669"/>
    <property type="project" value="TreeGrafter"/>
</dbReference>
<dbReference type="SMART" id="SM00941">
    <property type="entry name" value="PYNP_C"/>
    <property type="match status" value="1"/>
</dbReference>
<dbReference type="InterPro" id="IPR000312">
    <property type="entry name" value="Glycosyl_Trfase_fam3"/>
</dbReference>
<proteinExistence type="inferred from homology"/>
<evidence type="ECO:0000256" key="1">
    <source>
        <dbReference type="ARBA" id="ARBA00006915"/>
    </source>
</evidence>
<dbReference type="InterPro" id="IPR035902">
    <property type="entry name" value="Nuc_phospho_transferase"/>
</dbReference>
<comment type="subunit">
    <text evidence="2">Homodimer.</text>
</comment>
<dbReference type="Gene3D" id="3.90.1170.30">
    <property type="entry name" value="Pyrimidine nucleoside phosphorylase-like, C-terminal domain"/>
    <property type="match status" value="1"/>
</dbReference>
<dbReference type="EC" id="2.4.2.4" evidence="7"/>
<dbReference type="PROSITE" id="PS00647">
    <property type="entry name" value="THYMID_PHOSPHORYLASE"/>
    <property type="match status" value="1"/>
</dbReference>
<dbReference type="Pfam" id="PF02885">
    <property type="entry name" value="Glycos_trans_3N"/>
    <property type="match status" value="1"/>
</dbReference>
<evidence type="ECO:0000256" key="3">
    <source>
        <dbReference type="ARBA" id="ARBA00022676"/>
    </source>
</evidence>
<dbReference type="InterPro" id="IPR018090">
    <property type="entry name" value="Pyrmidine_PPas_bac/euk"/>
</dbReference>
<dbReference type="Pfam" id="PF00591">
    <property type="entry name" value="Glycos_transf_3"/>
    <property type="match status" value="1"/>
</dbReference>
<dbReference type="GO" id="GO:0004645">
    <property type="term" value="F:1,4-alpha-oligoglucan phosphorylase activity"/>
    <property type="evidence" value="ECO:0007669"/>
    <property type="project" value="InterPro"/>
</dbReference>
<dbReference type="Gene3D" id="3.40.1030.10">
    <property type="entry name" value="Nucleoside phosphorylase/phosphoribosyltransferase catalytic domain"/>
    <property type="match status" value="1"/>
</dbReference>